<proteinExistence type="predicted"/>
<gene>
    <name evidence="1" type="ORF">GRI36_00340</name>
</gene>
<protein>
    <submittedName>
        <fullName evidence="1">Uncharacterized protein</fullName>
    </submittedName>
</protein>
<sequence length="107" mass="11768">MTATNISAQPGQQLTLEQKAALRCSAAFALTAQAQTRGERQALRYPLLAERGREFFVRSSARIMDETGLDRLAVATLIQQKAQELRDDSNIDEVMPSCLIMLEASGI</sequence>
<keyword evidence="2" id="KW-1185">Reference proteome</keyword>
<evidence type="ECO:0000313" key="1">
    <source>
        <dbReference type="EMBL" id="MXO55319.1"/>
    </source>
</evidence>
<dbReference type="Proteomes" id="UP000468943">
    <property type="component" value="Unassembled WGS sequence"/>
</dbReference>
<comment type="caution">
    <text evidence="1">The sequence shown here is derived from an EMBL/GenBank/DDBJ whole genome shotgun (WGS) entry which is preliminary data.</text>
</comment>
<dbReference type="AlphaFoldDB" id="A0A6I4SI54"/>
<accession>A0A6I4SI54</accession>
<name>A0A6I4SI54_9SPHN</name>
<evidence type="ECO:0000313" key="2">
    <source>
        <dbReference type="Proteomes" id="UP000468943"/>
    </source>
</evidence>
<dbReference type="OrthoDB" id="7582310at2"/>
<dbReference type="EMBL" id="WTYS01000001">
    <property type="protein sequence ID" value="MXO55319.1"/>
    <property type="molecule type" value="Genomic_DNA"/>
</dbReference>
<organism evidence="1 2">
    <name type="scientific">Pontixanthobacter gangjinensis</name>
    <dbReference type="NCBI Taxonomy" id="1028742"/>
    <lineage>
        <taxon>Bacteria</taxon>
        <taxon>Pseudomonadati</taxon>
        <taxon>Pseudomonadota</taxon>
        <taxon>Alphaproteobacteria</taxon>
        <taxon>Sphingomonadales</taxon>
        <taxon>Erythrobacteraceae</taxon>
        <taxon>Pontixanthobacter</taxon>
    </lineage>
</organism>
<reference evidence="1 2" key="1">
    <citation type="submission" date="2019-12" db="EMBL/GenBank/DDBJ databases">
        <title>Genomic-based taxomic classification of the family Erythrobacteraceae.</title>
        <authorList>
            <person name="Xu L."/>
        </authorList>
    </citation>
    <scope>NUCLEOTIDE SEQUENCE [LARGE SCALE GENOMIC DNA]</scope>
    <source>
        <strain evidence="1 2">JCM 17802</strain>
    </source>
</reference>